<dbReference type="InterPro" id="IPR002035">
    <property type="entry name" value="VWF_A"/>
</dbReference>
<keyword evidence="6" id="KW-0130">Cell adhesion</keyword>
<feature type="compositionally biased region" description="Basic and acidic residues" evidence="9">
    <location>
        <begin position="6573"/>
        <end position="6582"/>
    </location>
</feature>
<sequence>MWKPRLALYALLGVMAFGLFPNLEAQDVPADLVLLIDGSENIGADDFPLVRDLAVQVIKGLVVGKDAIRVAVVLYADNPETQFYLNSHDSKENILTAIQGIQYPGGPEANLGAALEEVTESLLGPDAGGRAEEGVPQVLMVISAGQSSDDVSQGERALKQASVYTFGLAVGDFDTSQLETVATDRGFVLSESDVRTVANAGDQMLQFINGVALRNIVIETDFVEALAVGRRDIIFLVDSSMGSTLVNAVREFIKKFIDSMPIGPDQVQVGVAMFSLVPKVEINLNEFDSKGSLLSSLGRIKPKPSTEVNIGAALDFVRTKMLIPKSGSRIQQRVPQLVLLLTTKKSKDSVQQSAEALRQMGVLTLAAGSRSADEAELKQIAFDESQVFMLKDFRLLTRNPQKIVSSLSTLSGVIESETPTETGPVVDVTTVQTQKVVRDILFVVDGSSYVGNANVQYVRDFIFGVVNKLDVRPERVRIALMQFNEGQRTEFYFNTHNTKQDVLSSIAQLSLMGGRALNTGAALQYALSNHFQASAGSRKSQGIQQVLVLITGGPSQDGAKSLADKVALAGVLTFAVGAGQVEESFLTTVAFVKDLAYYRRSFREISSVVDEIMVPLVTVVGETDTVNKEIEVTTPVPSGGERDVAFLIDGSDDVRGDFSYIRDFISKVIAPLDIGIDKVRVAVVQHSERPSTNFYLNTYKTKEEVMTAVKGLTLAGGRNLNTGAALTFMKNTILSTAQGSRASQNVPQFLIVLTAGRSRDSVREPAVALKTEGVVPFGVGVKNADREQIEAISHNPSFAFNVKEFSQLNTVQQRLQNYVSLPKEQLQVVLEEVSKRFSLMYCVLADANYIAKDVVFLLDGSDGTKSGFHAMSTFVQRVVEKLNVEKSKYRVSVVQYSDSPQVEFYLKTYSTKAEVLNTIKVLKHKGGREANTGAALQFVRHQVFTSSSGSRRLQDIPQILVLMSSRSSSDEVIGPAMALKDIDIKTISIGVENADLDELKTVSFQSHFAYVNGFDDFPLIQSQLVSAIKKNDKFGVILHTEAPESTGINKRDIVFLLDGSDDSYNGLLFIREFICRMVEDLDIDQDIVRVAVIQYSEDASAHFLLNTYNSKKAVIHAINGLTAKGGRILNTGAALRYVRNHVFTATSGSRHQLGVPQLLILMAGGKSSDDVARPAEDLKHLGVLSIAIGIKKSVEAELQSIAFSDRFLFNLPVIGQLLVIQPDILSFIKSKMAIEPPTIIVELDAAQRDIVFLLDGSDDTRDEFKYMTQFVKRVVDKLNIGLSGDRVSVIQYSTEPQVHFYLNTYNTKQEVIDSIERLDHQGGSPLNTGGALGYSKNNMFIASSGSRLLEGVPQILILVTGGRSQDDVRAPAAVLKQDNIVSFSIGTEKADVIQLQTISYTPGHTLTVPKFDDLEDIEKKLVSYVKRVPRQPRRLQPTTKAADKGDFVFLIDGSDDTRESFSGVQNFVQTLVQQLNVAPDKDRVSVVQYSDNTLVDFHLNTHSSLDDVLNHVKHLIHKGGKLRHTGAALQFVKDNMFTTAAGSRHMEGVPQVLILLISGRSNDDIHGPVKALNDIGAVSLSIGTANADTLELQTISHQPNYFFISDFENTSEVQKNILTLINGVFSQQLPTIRPQVSESVKRDVVFLIDGSDDSRNGFEAIRKFMEKVVESLNVDEDFDRVAVVQYSRNSTANFYLSSYSTKKEVLNSIRSMRHKSGRPLNTGAALRFIKENIFTPSSGGRSHEGIASILYLVSGGRSNDDVRTISQDLRERNIKVITTGTRNADTLELQTMASTPDNAFFVSDFTSMNGILQRVFSVLTSGYEIPEQLPTTHVQTSNAERNIVFLIDGSDDASHRFTAIRDFVASLAEKFDVGKGKDQIAVVQFSNTAALNFNLSTYSSTAEVTDAILKLKPKGGRPQYIGQAVQFVRDNVFFTRGKDGVSQNLVLVAGGRSRDSPRGPANTLKSLGVSIFAIGSRLTDPVEMEAISSRREYAFAVPDFSDLKNVHQSVLTKLTKVRHIVDMEADGIKRDIAFLVDGSDSTRRGFQEIRDFLYNIITNLNVGIDADRISVIQYSNVALANFYLNSFIRKDDVLNAVKVLSHKGGRPLNTGSALRYVKENIFKSSSGSRHKERIPQILILLTNGRSRDNISESASSLKENGVLILGIGGKDAYSDDLHRISSENHVVSFAEFSELPKLQPQLLQAMKLDHTKNKKPLMADKPERDVVFLLDGSDGTKNGFPAMKEFVQRMVERLEVDENRDCVSVVQYSSDAEVNFHLNTYKTKEEIIDSVTGLTHKGGRPLNTGAALQYVRDNVFTASSGSRRLEGVPQILILLSGGRSFDKVDTAASSLKEIGVQTFGIGSKGSDSRELQRISYDPNYAISVSDFSELQNVQEQLLASVQTVAIPIAPTSPDVTADFPTLRKDIVFLLDGSDGTRNSFPAMREFVQRVVENLNIEAKRDRVSVVQYSQDPEVHFYLNTYATKGEILNTIRALGHRGGRPLNTGAALHYLKGNVFASSAGSRKQEGVPQLLILLSGGRSSDNIDTPATALKESGILIFGMGTRNSSEEVKRIASDTAYAQSILEFSHLPSVQQQFIDSLNSVPVQGMQVKPTVMAMRRMARKDVVFLLDGSDATRTSFPSMLEFLERMVERLNVSDRRDRVSVVQFSRDPEAHFYLNTYTTKKDILDAVKGLRHKGGRHLNTGAALQFVKENVYTASSGSRRVEGVPQLLILLSGGRSFDNVETPASSLKELGVLIFGIGSRGSDSRELQSLSHDPSYTLSVSDFAELPGVQRQLFTNINRVIEEGTPTTTTVRVEGHRPRRDVVFLLDGSDGTRNGFPAMKEFVQRIVEGLEVADNRDRVSLVQYSRDSEVNFHLNTYTTVEDIIDSVRGLRHKGGRPLNTGAALQYVRDNVFTASSGSRRLEGVQQILILLSGGRSFDKVDTAASSLKEIGVQTFGIGSKGSDSRELQIISYDPSYAISVSDFSELPNVQEQLLASVETVAIPIAPTYPTVTADYTVPRKDIVFLLDGSDGTRNSFPAMRDFVQSVVGKFNAQPNRDRVSVVLYSRESEVHFYLNTYTTKEDIIDSVRGLTHKGGRPLNTGAALQYVRDNIFTASSGSRRMEGVPQILLLLSGGRSFDNVDTAASSLKEIGVQTFGIGSQGSDSRELQTISYDPNYAISVSDFSELPNVQEQLLDTIETVAIPIAPMSPTVTADYTVPIKDIVFLVDGSDGTRNSFPAVRDFVQRLVGKFNVQPNRDRVSVVQYSRDSEVHFYLNTYTTKEDIIDSVRGLTHKGGRPLNTGAALQYVRDNIFSPSAGSRRLEGVPQILLLLSGGRSFDNVDTAATSLKEIGVFTFGIGSRGSDSRELQRLSFDPSYAMSLSDFSELPNVQEQLLDSVETVSIPLAPTSPVVTNFHTLRKDIVFLLDGSDGTRNFFPLMLEFLQRVVENLNIDAKIDRVSVVQYSRDPKAHFYLNTYATKGEILNTISALGHKGGRPLNTGSALQYVKGNVFAASAGSRRLEGVPQVLILLSGGRSSDNIDTPATALKDSGIFIFGIGTRNSSRELKRIASDTAYVQSILEFSDLPSVQHQFIDSLNSVPGQGMQMTPTVMAERRIALKDVVFLLDGSDATKTSFPSMLEFVKRMVERLNVSDRRDRVSVVQFSGDPKAYFYLNTYTTKEDILDAVKSLRHKGGRPLNTGAALQFVKKNVFTASFGSRRDEGVPQILILLSGGRSFDNVDSPASSLKELGVLIFGIGLRSSDSRELQSVSHDPSYALSVTDFAELPRVHQQLLTNINRVLEEGTPTFTTVQVEGRRPRRDVVFLLDGSDGTWNGFPAMKEFVQRMVERLEVADNKDRVSLVQYSRDAEVNFHLNTYTTEEDIIDSVRGLRHKGGRPLNTGAALQYVRDNVFTASSGSRRLEGVKQILILLSGGRSFDNVDTAASSLKEIGVQTFGIGSQGSDSRELQRISYDPNYAISVFDFSELPNVQEQLLASVETVAIPIAPTSPTVTADYTVPRKDIVFLLDGSDGTRNSFPAMRDFVQRVVGKLNAQPNRDRVSVVQYSRDSEVHFYLNTYITKEDIIDSVRGLTHKGGRPLNTGAALQYIRDNIFTASSGSRRLEGVPQILLLLSGGRSFDNVDTAATSLKDIGVFTFGVGSRGSDSRELQRLSFDPSYAMSVSDFSELPNIQEQLMDSVETVAIPLAPTSPVVTPNFPTLRKDIVFLLDGSDGTRNSFPAMLEFLQRVVENLNIEAKIDRVSVVQYSRDPKAHFYLNTYATKGEILNTIRALGHRGGRPPNTGAALQYVRGNVFAASAGSRRQEGVPQVLILLSGGRSSDNIDKPATALKDSGILIFGIGTRNSSREVQRIASDTAYVQSILAFSDLPSVQQQFIDSLNSVPKLGIQTTPTVMAERRIALKDVVFLLDGSDATRTSFPSMLEFVKRMVERLNVSDRRDRVSVVQFSRDPEARFYLNTYTTKEDILDAVKSLRHKGGRPLNTGAALQFVNENVFTASFGSRRVEGVPQILILLSGGRSFDNVESPASSLKELGVLIFGIGSRSSDSRELQSVSHDPSYALSVTDFAELPRVHQQLFTNINRVLEEGTPTFTTVQVEGRRPRIDVVFLLDGSDGTRNGFPAMKEFVQRMVVRLEVADNRDRVSLVQYSRDAEVNFHLNTFTTEEDIIDSVRGLRHKGGRPLNTGAALQYVRDNVFTASSGSRRLEGVQQILILLSGGESFDNVDTAASSLKEIGIQTFGIGSRGSDSRELQRISYDPRYAISVTDFSELPNVQEQLLVSVETAAILIAPTSPTVTADYTVPRKDIVFLLDGSDGTRGSFPAMRDFVQRVVGKLNVEANRDHISVVQYSRDAEVNFHLNTFTTKEDIIDSVRGLRHKGGRPLNTGAALQYVRDNVFTASSGSRRLEGVQQILLLLSGGGSFDNVDTAASSLKEIGIQTFGIGSRGSDSRELQRISYDPRYAISVTDFSELPNVQEQLLASVETAAIPIAPTSPTVTADYTVPRKDIVFLLDGSDGTRSSFPAMRDFVQRVVGKLNVEANRDHISVVQYSKDAEVNFHLNTFTTKEDIIDSVRGLRHKGGRPLNTGAALQYVRDNVFTASSGSRRLEGVQQILILLSGGRSFDNVDTAASSLKEIGVQTFGIGSRGSDSRELQRISYDPNYVISVSDFSELPNVQEQLLASVQTVTIPIAPTSRHVTADYTVPRKDIVFLLDGSDGTRNSFPAMRDFVKRIVGKFNVQPNRDRVSVVQYSRDSEVHFYLNTYTTKEDIIDSVRGLTHKGGRPLNTGAALQYVRDNVFSASSGSRRLEGVPQILFLLSGGRSFDNVDTAASSLKGLGILTLAVGLRGSNSRELQQISHDPELLLLVRDFSFLPSILEQLFKNINLAALSSTPIFPTIIGVSQGPKKDIVFVIDGSDGVGREFAIIQEFLRKVVENLNIGENKIRVGVVQYGDNPYADIYLNSYKTKEGVLNGIKELRQRGGMQRNLGRAIDLVSRDVLTSGRGGRKQEGVPQFVVVVSGGKSTDNIRTPARALKQSGTVPFGIGTREVDTQELEVIAYVPRFALSVDDLPGLYTIQDTLITTLTELSSEELARLRPYFPTGTGVVIPTIRPGDKRDVVFLIDSTTKMRSEFPAIRDMVRRVVDKLDVGLDNVRVSVVQYSDDPKLEFLLNEHSTKEEVRQAIQRMRSKGGNQLNTGQALDFVSKNIYQRSAGSRVEEGVPQFLILVTGGKSNDDVSSSAQQLKSSRVAPLAVGAHTADAEELKQISFRPELAFTIQNFQQLPGLEQELLNKVSTMTSKEISEPPLPGVPDLHLGRKDIIFLIDGSENVGANGVAHIRDFIYKVVEKLNVNPDKVRVALVQYGVKTKTEFSLNSHNNKQSVLAAIKRLRQMGGRGADLAEAIKYVIRNELQASAGVRLAEASQHLVVLTGGRSTSDVSIYGPILKSSRVNCIGIGTENADARQLTQIATSPDDFLQVSTFPSLPNIQNQFIARLNGTIAEIPTEDLGPDLPKAKAADIVFLVDGSMNLGRDNFKEVLDFVVNLIDLFYTERDDLRIGLAHYAADVTDVFYLNDYKNKDDIISAISQTEYKGGREIRTGNAIRHVQQTHFVKEKGSRKDEGIPQILMVIPGGGSKDDGKSAALALKNTGVRIYAVGVGDIVDELNNLGSEATTVARASTFQELSELNEQILQAFDDEVRGIRHCTTTQDTARDCKLDVLVGFDVGSQNIFAAQRSLETKITNILLGNIQMQALSCTSGQVPIIQVGLLAMDSASEPFQLDFTEKYTEHIAPFKALRNRGPFVLNGATIKAYIDRFKSRPSDTVKVVIHLTDGLDVQYNILKERVEQMRLAGVSSFIVVGLDRVRSFEDAVLLEFGRGFRYKRPLHVNLMDLEYELLDELGQPGGQGFSGHPGDEGGPGERGPTGVNGTQGFQGCPGQRGVKGSRGYNGEKGEIGEIGIDGINGEEGTSGAVGPSGDRGNPGQRGPKGAKGQTGHIGQTGIRGDPGEPGVDGIKGELGEPGRQGPGGLPGPGGEKGRRGAVSRKGEPGEPGPKGVVGPLGPRGEHGEDGRDGFGTAGPKGSRQCELVKKIRDNCRKQECPLYPTELAFALDVSNDVTRPDFDKTQQTVLSLVSDITISESNCPRGARVALALYNNEVTTEVRFADAMKKQALIERVRGLQAPQTRKKRSLETAMNFFAQNTFKRVRSGFLVRKLAVFFVNGPMTVTKEFKAAALRLYSAGISSVFLLNREDRELTNALQPNNTALAQVIVLPSPDSVEYINAVKKIMTCHICLDFCAPDTMCEYVPPRGVRGRRDSTTDLDIDMTFIVDSSESTWPSVFMGIKQYVSQMVEHLELSPDPATASHHARVALVQHTPYEYLHNGTGIPISIAFGLTDQRSADSVRTFLMDKVQQLAGGRQLAAALEGTVEHVYEKAPHPRHLKVLVLLVTGPVEEDEEKILQASIEVKCKGYFIVVIAVGKQFSPGDVSVLVQVASEPSDVFFKRVDGPSGFYDDHIQIFAKLLPKYLSQLEMDELHLVNVTSSGFSLQWLSGDSKATHEVTVTRLRDHSLVMRKNVTGSLLSVRELEAAETYHVMVNTRNVSGHVASTYKGIVPTKTASQKTLTVSEMKIVPTAQSSKPEMNSAEQKILNLSELMGSVSTAPLSKPEIKSSEQEVHTESEVMGIVSTVPLNKPEIINNLMDPCSVDFDSGQGCKDYEAKWYYDRKNGFCAQFWFGGCGGNDNRFESEADCLKSCVKAVSDQKVSDELSRAAIPTAAAPVARHSSVDICKLPKEEGSCAKFVIKWHFNPASGSCSRFWYGGCGGNQNRFDTQVECEETCGKPVLEAKKGLKMIMLFNRLKRLKKEWDAAKI</sequence>
<feature type="compositionally biased region" description="Low complexity" evidence="9">
    <location>
        <begin position="6467"/>
        <end position="6477"/>
    </location>
</feature>
<dbReference type="InterPro" id="IPR050525">
    <property type="entry name" value="ECM_Assembly_Org"/>
</dbReference>
<feature type="domain" description="VWFA" evidence="11">
    <location>
        <begin position="2425"/>
        <end position="2600"/>
    </location>
</feature>
<dbReference type="SMART" id="SM00327">
    <property type="entry name" value="VWA"/>
    <property type="match status" value="33"/>
</dbReference>
<dbReference type="GO" id="GO:0007155">
    <property type="term" value="P:cell adhesion"/>
    <property type="evidence" value="ECO:0007669"/>
    <property type="project" value="UniProtKB-KW"/>
</dbReference>
<dbReference type="Pfam" id="PF01391">
    <property type="entry name" value="Collagen"/>
    <property type="match status" value="1"/>
</dbReference>
<dbReference type="SMART" id="SM00131">
    <property type="entry name" value="KU"/>
    <property type="match status" value="2"/>
</dbReference>
<feature type="domain" description="VWFA" evidence="11">
    <location>
        <begin position="643"/>
        <end position="815"/>
    </location>
</feature>
<dbReference type="FunFam" id="4.10.410.10:FF:000020">
    <property type="entry name" value="Collagen, type VI, alpha 3"/>
    <property type="match status" value="1"/>
</dbReference>
<dbReference type="InterPro" id="IPR002223">
    <property type="entry name" value="Kunitz_BPTI"/>
</dbReference>
<evidence type="ECO:0000313" key="14">
    <source>
        <dbReference type="Proteomes" id="UP000324632"/>
    </source>
</evidence>
<evidence type="ECO:0000256" key="7">
    <source>
        <dbReference type="ARBA" id="ARBA00023119"/>
    </source>
</evidence>
<comment type="subcellular location">
    <subcellularLocation>
        <location evidence="1">Secreted</location>
        <location evidence="1">Extracellular space</location>
        <location evidence="1">Extracellular matrix</location>
    </subcellularLocation>
</comment>
<feature type="domain" description="VWFA" evidence="11">
    <location>
        <begin position="4621"/>
        <end position="4793"/>
    </location>
</feature>
<keyword evidence="8" id="KW-1015">Disulfide bond</keyword>
<organism evidence="13 14">
    <name type="scientific">Triplophysa tibetana</name>
    <dbReference type="NCBI Taxonomy" id="1572043"/>
    <lineage>
        <taxon>Eukaryota</taxon>
        <taxon>Metazoa</taxon>
        <taxon>Chordata</taxon>
        <taxon>Craniata</taxon>
        <taxon>Vertebrata</taxon>
        <taxon>Euteleostomi</taxon>
        <taxon>Actinopterygii</taxon>
        <taxon>Neopterygii</taxon>
        <taxon>Teleostei</taxon>
        <taxon>Ostariophysi</taxon>
        <taxon>Cypriniformes</taxon>
        <taxon>Nemacheilidae</taxon>
        <taxon>Triplophysa</taxon>
    </lineage>
</organism>
<keyword evidence="5" id="KW-0677">Repeat</keyword>
<dbReference type="InterPro" id="IPR036465">
    <property type="entry name" value="vWFA_dom_sf"/>
</dbReference>
<dbReference type="CDD" id="cd22635">
    <property type="entry name" value="Kunitz_papilin"/>
    <property type="match status" value="1"/>
</dbReference>
<dbReference type="SUPFAM" id="SSF57362">
    <property type="entry name" value="BPTI-like"/>
    <property type="match status" value="2"/>
</dbReference>
<feature type="domain" description="VWFA" evidence="11">
    <location>
        <begin position="31"/>
        <end position="208"/>
    </location>
</feature>
<evidence type="ECO:0000259" key="11">
    <source>
        <dbReference type="PROSITE" id="PS50234"/>
    </source>
</evidence>
<dbReference type="SUPFAM" id="SSF53300">
    <property type="entry name" value="vWA-like"/>
    <property type="match status" value="34"/>
</dbReference>
<dbReference type="InterPro" id="IPR020901">
    <property type="entry name" value="Prtase_inh_Kunz-CS"/>
</dbReference>
<dbReference type="InterPro" id="IPR036880">
    <property type="entry name" value="Kunitz_BPTI_sf"/>
</dbReference>
<keyword evidence="14" id="KW-1185">Reference proteome</keyword>
<dbReference type="Proteomes" id="UP000324632">
    <property type="component" value="Chromosome 10"/>
</dbReference>
<evidence type="ECO:0000256" key="6">
    <source>
        <dbReference type="ARBA" id="ARBA00022889"/>
    </source>
</evidence>
<feature type="domain" description="VWFA" evidence="11">
    <location>
        <begin position="439"/>
        <end position="612"/>
    </location>
</feature>
<feature type="region of interest" description="Disordered" evidence="9">
    <location>
        <begin position="6412"/>
        <end position="6593"/>
    </location>
</feature>
<feature type="domain" description="VWFA" evidence="11">
    <location>
        <begin position="4022"/>
        <end position="4198"/>
    </location>
</feature>
<feature type="domain" description="VWFA" evidence="11">
    <location>
        <begin position="1249"/>
        <end position="1421"/>
    </location>
</feature>
<accession>A0A5A9P2A0</accession>
<dbReference type="PROSITE" id="PS50234">
    <property type="entry name" value="VWFA"/>
    <property type="match status" value="33"/>
</dbReference>
<protein>
    <submittedName>
        <fullName evidence="13">Collagen alpha-3(VI) chain</fullName>
    </submittedName>
</protein>
<dbReference type="CDD" id="cd01472">
    <property type="entry name" value="vWA_collagen"/>
    <property type="match status" value="1"/>
</dbReference>
<feature type="chain" id="PRO_5022706581" evidence="10">
    <location>
        <begin position="26"/>
        <end position="7380"/>
    </location>
</feature>
<evidence type="ECO:0000259" key="12">
    <source>
        <dbReference type="PROSITE" id="PS50279"/>
    </source>
</evidence>
<dbReference type="PANTHER" id="PTHR24020">
    <property type="entry name" value="COLLAGEN ALPHA"/>
    <property type="match status" value="1"/>
</dbReference>
<gene>
    <name evidence="13" type="ORF">E1301_Tti013882</name>
</gene>
<feature type="domain" description="VWFA" evidence="11">
    <location>
        <begin position="6834"/>
        <end position="7032"/>
    </location>
</feature>
<feature type="domain" description="VWFA" evidence="11">
    <location>
        <begin position="6030"/>
        <end position="6206"/>
    </location>
</feature>
<evidence type="ECO:0000256" key="9">
    <source>
        <dbReference type="SAM" id="MobiDB-lite"/>
    </source>
</evidence>
<name>A0A5A9P2A0_9TELE</name>
<dbReference type="GO" id="GO:0005581">
    <property type="term" value="C:collagen trimer"/>
    <property type="evidence" value="ECO:0007669"/>
    <property type="project" value="UniProtKB-KW"/>
</dbReference>
<evidence type="ECO:0000256" key="2">
    <source>
        <dbReference type="ARBA" id="ARBA00022525"/>
    </source>
</evidence>
<feature type="domain" description="VWFA" evidence="11">
    <location>
        <begin position="3822"/>
        <end position="3994"/>
    </location>
</feature>
<dbReference type="EMBL" id="SOYY01000010">
    <property type="protein sequence ID" value="KAA0715795.1"/>
    <property type="molecule type" value="Genomic_DNA"/>
</dbReference>
<evidence type="ECO:0000256" key="10">
    <source>
        <dbReference type="SAM" id="SignalP"/>
    </source>
</evidence>
<feature type="domain" description="VWFA" evidence="11">
    <location>
        <begin position="4821"/>
        <end position="4993"/>
    </location>
</feature>
<evidence type="ECO:0000256" key="4">
    <source>
        <dbReference type="ARBA" id="ARBA00022729"/>
    </source>
</evidence>
<evidence type="ECO:0000256" key="1">
    <source>
        <dbReference type="ARBA" id="ARBA00004498"/>
    </source>
</evidence>
<feature type="domain" description="VWFA" evidence="11">
    <location>
        <begin position="3423"/>
        <end position="3598"/>
    </location>
</feature>
<feature type="compositionally biased region" description="Low complexity" evidence="9">
    <location>
        <begin position="6563"/>
        <end position="6572"/>
    </location>
</feature>
<feature type="domain" description="VWFA" evidence="11">
    <location>
        <begin position="3024"/>
        <end position="3200"/>
    </location>
</feature>
<feature type="domain" description="VWFA" evidence="11">
    <location>
        <begin position="232"/>
        <end position="407"/>
    </location>
</feature>
<feature type="domain" description="VWFA" evidence="11">
    <location>
        <begin position="5630"/>
        <end position="5806"/>
    </location>
</feature>
<dbReference type="InterPro" id="IPR008160">
    <property type="entry name" value="Collagen"/>
</dbReference>
<evidence type="ECO:0000256" key="3">
    <source>
        <dbReference type="ARBA" id="ARBA00022530"/>
    </source>
</evidence>
<evidence type="ECO:0000256" key="8">
    <source>
        <dbReference type="ARBA" id="ARBA00023157"/>
    </source>
</evidence>
<feature type="domain" description="VWFA" evidence="11">
    <location>
        <begin position="4421"/>
        <end position="4593"/>
    </location>
</feature>
<feature type="compositionally biased region" description="Gly residues" evidence="9">
    <location>
        <begin position="6532"/>
        <end position="6544"/>
    </location>
</feature>
<feature type="domain" description="VWFA" evidence="11">
    <location>
        <begin position="1643"/>
        <end position="1815"/>
    </location>
</feature>
<dbReference type="PRINTS" id="PR00453">
    <property type="entry name" value="VWFADOMAIN"/>
</dbReference>
<dbReference type="FunFam" id="4.10.410.10:FF:000040">
    <property type="entry name" value="Serine protease inhibitor, putative"/>
    <property type="match status" value="1"/>
</dbReference>
<keyword evidence="4 10" id="KW-0732">Signal</keyword>
<feature type="domain" description="VWFA" evidence="11">
    <location>
        <begin position="2824"/>
        <end position="2996"/>
    </location>
</feature>
<dbReference type="PANTHER" id="PTHR24020:SF13">
    <property type="entry name" value="COLLAGEN ALPHA-3(VI) CHAIN"/>
    <property type="match status" value="1"/>
</dbReference>
<dbReference type="Gene3D" id="4.10.410.10">
    <property type="entry name" value="Pancreatic trypsin inhibitor Kunitz domain"/>
    <property type="match status" value="2"/>
</dbReference>
<feature type="domain" description="BPTI/Kunitz inhibitor" evidence="12">
    <location>
        <begin position="7298"/>
        <end position="7348"/>
    </location>
</feature>
<dbReference type="Pfam" id="PF00014">
    <property type="entry name" value="Kunitz_BPTI"/>
    <property type="match status" value="2"/>
</dbReference>
<feature type="domain" description="VWFA" evidence="11">
    <location>
        <begin position="6616"/>
        <end position="6757"/>
    </location>
</feature>
<dbReference type="Gene3D" id="3.40.50.410">
    <property type="entry name" value="von Willebrand factor, type A domain"/>
    <property type="match status" value="33"/>
</dbReference>
<dbReference type="FunFam" id="3.40.50.410:FF:000003">
    <property type="entry name" value="Collagen type VI alpha 3 chain"/>
    <property type="match status" value="31"/>
</dbReference>
<feature type="domain" description="VWFA" evidence="11">
    <location>
        <begin position="2624"/>
        <end position="2800"/>
    </location>
</feature>
<keyword evidence="7 13" id="KW-0176">Collagen</keyword>
<feature type="compositionally biased region" description="Gly residues" evidence="9">
    <location>
        <begin position="6413"/>
        <end position="6433"/>
    </location>
</feature>
<evidence type="ECO:0000256" key="5">
    <source>
        <dbReference type="ARBA" id="ARBA00022737"/>
    </source>
</evidence>
<feature type="signal peptide" evidence="10">
    <location>
        <begin position="1"/>
        <end position="25"/>
    </location>
</feature>
<dbReference type="FunFam" id="3.40.50.410:FF:000021">
    <property type="entry name" value="Collagen, type VI, alpha 3"/>
    <property type="match status" value="1"/>
</dbReference>
<dbReference type="CDD" id="cd22629">
    <property type="entry name" value="Kunitz_collagen_alpha3_VI"/>
    <property type="match status" value="1"/>
</dbReference>
<feature type="domain" description="VWFA" evidence="11">
    <location>
        <begin position="853"/>
        <end position="1028"/>
    </location>
</feature>
<dbReference type="GO" id="GO:0004867">
    <property type="term" value="F:serine-type endopeptidase inhibitor activity"/>
    <property type="evidence" value="ECO:0007669"/>
    <property type="project" value="InterPro"/>
</dbReference>
<feature type="domain" description="VWFA" evidence="11">
    <location>
        <begin position="2031"/>
        <end position="2202"/>
    </location>
</feature>
<feature type="domain" description="VWFA" evidence="11">
    <location>
        <begin position="5831"/>
        <end position="6007"/>
    </location>
</feature>
<comment type="caution">
    <text evidence="13">The sequence shown here is derived from an EMBL/GenBank/DDBJ whole genome shotgun (WGS) entry which is preliminary data.</text>
</comment>
<keyword evidence="3" id="KW-0272">Extracellular matrix</keyword>
<feature type="domain" description="VWFA" evidence="11">
    <location>
        <begin position="5221"/>
        <end position="5393"/>
    </location>
</feature>
<feature type="domain" description="VWFA" evidence="11">
    <location>
        <begin position="3622"/>
        <end position="3794"/>
    </location>
</feature>
<keyword evidence="2" id="KW-0964">Secreted</keyword>
<dbReference type="PROSITE" id="PS50279">
    <property type="entry name" value="BPTI_KUNITZ_2"/>
    <property type="match status" value="2"/>
</dbReference>
<dbReference type="CDD" id="cd01450">
    <property type="entry name" value="vWFA_subfamily_ECM"/>
    <property type="match status" value="2"/>
</dbReference>
<evidence type="ECO:0000313" key="13">
    <source>
        <dbReference type="EMBL" id="KAA0715795.1"/>
    </source>
</evidence>
<feature type="domain" description="VWFA" evidence="11">
    <location>
        <begin position="5021"/>
        <end position="5193"/>
    </location>
</feature>
<feature type="domain" description="VWFA" evidence="11">
    <location>
        <begin position="3224"/>
        <end position="3396"/>
    </location>
</feature>
<dbReference type="PROSITE" id="PS00280">
    <property type="entry name" value="BPTI_KUNITZ_1"/>
    <property type="match status" value="1"/>
</dbReference>
<feature type="domain" description="VWFA" evidence="11">
    <location>
        <begin position="1052"/>
        <end position="1228"/>
    </location>
</feature>
<feature type="domain" description="VWFA" evidence="11">
    <location>
        <begin position="5421"/>
        <end position="5597"/>
    </location>
</feature>
<dbReference type="PRINTS" id="PR00759">
    <property type="entry name" value="BASICPTASE"/>
</dbReference>
<proteinExistence type="predicted"/>
<feature type="domain" description="VWFA" evidence="11">
    <location>
        <begin position="1842"/>
        <end position="2010"/>
    </location>
</feature>
<feature type="domain" description="VWFA" evidence="11">
    <location>
        <begin position="1446"/>
        <end position="1617"/>
    </location>
</feature>
<feature type="domain" description="VWFA" evidence="11">
    <location>
        <begin position="2225"/>
        <end position="2397"/>
    </location>
</feature>
<feature type="domain" description="BPTI/Kunitz inhibitor" evidence="12">
    <location>
        <begin position="7213"/>
        <end position="7264"/>
    </location>
</feature>
<dbReference type="Pfam" id="PF00092">
    <property type="entry name" value="VWA"/>
    <property type="match status" value="33"/>
</dbReference>
<feature type="domain" description="VWFA" evidence="11">
    <location>
        <begin position="4222"/>
        <end position="4397"/>
    </location>
</feature>
<reference evidence="13 14" key="1">
    <citation type="journal article" date="2019" name="Mol. Ecol. Resour.">
        <title>Chromosome-level genome assembly of Triplophysa tibetana, a fish adapted to the harsh high-altitude environment of the Tibetan Plateau.</title>
        <authorList>
            <person name="Yang X."/>
            <person name="Liu H."/>
            <person name="Ma Z."/>
            <person name="Zou Y."/>
            <person name="Zou M."/>
            <person name="Mao Y."/>
            <person name="Li X."/>
            <person name="Wang H."/>
            <person name="Chen T."/>
            <person name="Wang W."/>
            <person name="Yang R."/>
        </authorList>
    </citation>
    <scope>NUCLEOTIDE SEQUENCE [LARGE SCALE GENOMIC DNA]</scope>
    <source>
        <strain evidence="13">TTIB1903HZAU</strain>
        <tissue evidence="13">Muscle</tissue>
    </source>
</reference>
<dbReference type="FunFam" id="3.40.50.410:FF:000016">
    <property type="entry name" value="Collagen type VI alpha 3 chain"/>
    <property type="match status" value="1"/>
</dbReference>